<comment type="caution">
    <text evidence="2">The sequence shown here is derived from an EMBL/GenBank/DDBJ whole genome shotgun (WGS) entry which is preliminary data.</text>
</comment>
<feature type="compositionally biased region" description="Pro residues" evidence="1">
    <location>
        <begin position="106"/>
        <end position="127"/>
    </location>
</feature>
<reference evidence="2 3" key="1">
    <citation type="submission" date="2019-07" db="EMBL/GenBank/DDBJ databases">
        <title>Draft genome assembly of a fouling barnacle, Amphibalanus amphitrite (Darwin, 1854): The first reference genome for Thecostraca.</title>
        <authorList>
            <person name="Kim W."/>
        </authorList>
    </citation>
    <scope>NUCLEOTIDE SEQUENCE [LARGE SCALE GENOMIC DNA]</scope>
    <source>
        <strain evidence="2">SNU_AA5</strain>
        <tissue evidence="2">Soma without cirri and trophi</tissue>
    </source>
</reference>
<evidence type="ECO:0000313" key="3">
    <source>
        <dbReference type="Proteomes" id="UP000440578"/>
    </source>
</evidence>
<dbReference type="AlphaFoldDB" id="A0A6A4W6T6"/>
<feature type="region of interest" description="Disordered" evidence="1">
    <location>
        <begin position="17"/>
        <end position="219"/>
    </location>
</feature>
<keyword evidence="3" id="KW-1185">Reference proteome</keyword>
<evidence type="ECO:0000313" key="2">
    <source>
        <dbReference type="EMBL" id="KAF0299444.1"/>
    </source>
</evidence>
<dbReference type="EMBL" id="VIIS01001365">
    <property type="protein sequence ID" value="KAF0299444.1"/>
    <property type="molecule type" value="Genomic_DNA"/>
</dbReference>
<protein>
    <submittedName>
        <fullName evidence="2">Uncharacterized protein</fullName>
    </submittedName>
</protein>
<gene>
    <name evidence="2" type="ORF">FJT64_027787</name>
</gene>
<evidence type="ECO:0000256" key="1">
    <source>
        <dbReference type="SAM" id="MobiDB-lite"/>
    </source>
</evidence>
<accession>A0A6A4W6T6</accession>
<sequence length="271" mass="30124">MAFVAVGRRCGWSAVDWERGASPSPVSPPLRPSDRHRLSPGRFVDPYDPYDPYEPRRRSPPPEVYRVAPAPPYPPRRLLPGRPPRPELPPLGAPYLAGGPPMFRGRPPPGPYGPAPGYPPAEPPRPGRAPFRGRVAPPHPGYPAGPPRRRPASRDRLSEERRFGASPPPERSWKAERYREVATARRGKGDEFVDPWMRAKSPKGGRRRRSYSSGSSARSFVPTPLFPLRQLVPQSVQLVLVRQPVGQQSQLVSQPIRQQRFALAATRPAQG</sequence>
<organism evidence="2 3">
    <name type="scientific">Amphibalanus amphitrite</name>
    <name type="common">Striped barnacle</name>
    <name type="synonym">Balanus amphitrite</name>
    <dbReference type="NCBI Taxonomy" id="1232801"/>
    <lineage>
        <taxon>Eukaryota</taxon>
        <taxon>Metazoa</taxon>
        <taxon>Ecdysozoa</taxon>
        <taxon>Arthropoda</taxon>
        <taxon>Crustacea</taxon>
        <taxon>Multicrustacea</taxon>
        <taxon>Cirripedia</taxon>
        <taxon>Thoracica</taxon>
        <taxon>Thoracicalcarea</taxon>
        <taxon>Balanomorpha</taxon>
        <taxon>Balanoidea</taxon>
        <taxon>Balanidae</taxon>
        <taxon>Amphibalaninae</taxon>
        <taxon>Amphibalanus</taxon>
    </lineage>
</organism>
<dbReference type="OrthoDB" id="10072532at2759"/>
<feature type="compositionally biased region" description="Basic and acidic residues" evidence="1">
    <location>
        <begin position="171"/>
        <end position="191"/>
    </location>
</feature>
<feature type="compositionally biased region" description="Low complexity" evidence="1">
    <location>
        <begin position="93"/>
        <end position="105"/>
    </location>
</feature>
<feature type="compositionally biased region" description="Basic and acidic residues" evidence="1">
    <location>
        <begin position="152"/>
        <end position="163"/>
    </location>
</feature>
<feature type="compositionally biased region" description="Basic residues" evidence="1">
    <location>
        <begin position="200"/>
        <end position="210"/>
    </location>
</feature>
<dbReference type="Proteomes" id="UP000440578">
    <property type="component" value="Unassembled WGS sequence"/>
</dbReference>
<feature type="compositionally biased region" description="Pro residues" evidence="1">
    <location>
        <begin position="69"/>
        <end position="92"/>
    </location>
</feature>
<feature type="compositionally biased region" description="Pro residues" evidence="1">
    <location>
        <begin position="137"/>
        <end position="146"/>
    </location>
</feature>
<proteinExistence type="predicted"/>
<name>A0A6A4W6T6_AMPAM</name>